<dbReference type="PANTHER" id="PTHR31306">
    <property type="entry name" value="ALPHA-1,6-MANNOSYLTRANSFERASE MNN11-RELATED"/>
    <property type="match status" value="1"/>
</dbReference>
<dbReference type="RefSeq" id="WP_238217767.1">
    <property type="nucleotide sequence ID" value="NZ_BPUS01000031.1"/>
</dbReference>
<accession>A0AA37IIY0</accession>
<dbReference type="EMBL" id="BPUS01000031">
    <property type="protein sequence ID" value="GJH30112.1"/>
    <property type="molecule type" value="Genomic_DNA"/>
</dbReference>
<dbReference type="InterPro" id="IPR008630">
    <property type="entry name" value="Glyco_trans_34"/>
</dbReference>
<keyword evidence="2 3" id="KW-0808">Transferase</keyword>
<dbReference type="Pfam" id="PF05637">
    <property type="entry name" value="Glyco_transf_34"/>
    <property type="match status" value="1"/>
</dbReference>
<dbReference type="AlphaFoldDB" id="A0AA37IIY0"/>
<dbReference type="SUPFAM" id="SSF53448">
    <property type="entry name" value="Nucleotide-diphospho-sugar transferases"/>
    <property type="match status" value="1"/>
</dbReference>
<gene>
    <name evidence="3" type="ORF">CBA19CS42_36370</name>
</gene>
<name>A0AA37IIY0_9BURK</name>
<evidence type="ECO:0000313" key="3">
    <source>
        <dbReference type="EMBL" id="GJH30112.1"/>
    </source>
</evidence>
<dbReference type="Proteomes" id="UP001055111">
    <property type="component" value="Unassembled WGS sequence"/>
</dbReference>
<dbReference type="InterPro" id="IPR029044">
    <property type="entry name" value="Nucleotide-diphossugar_trans"/>
</dbReference>
<keyword evidence="1" id="KW-0328">Glycosyltransferase</keyword>
<reference evidence="3" key="1">
    <citation type="submission" date="2022-09" db="EMBL/GenBank/DDBJ databases">
        <title>Isolation and characterization of 3-chlorobenzoate degrading bacteria from soils in Shizuoka.</title>
        <authorList>
            <person name="Ifat A."/>
            <person name="Ogawa N."/>
            <person name="Kimbara K."/>
            <person name="Moriuchi R."/>
            <person name="Dohra H."/>
            <person name="Shintani M."/>
        </authorList>
    </citation>
    <scope>NUCLEOTIDE SEQUENCE</scope>
    <source>
        <strain evidence="3">19CS4-2</strain>
    </source>
</reference>
<dbReference type="GO" id="GO:0016020">
    <property type="term" value="C:membrane"/>
    <property type="evidence" value="ECO:0007669"/>
    <property type="project" value="InterPro"/>
</dbReference>
<dbReference type="Gene3D" id="3.90.550.10">
    <property type="entry name" value="Spore Coat Polysaccharide Biosynthesis Protein SpsA, Chain A"/>
    <property type="match status" value="1"/>
</dbReference>
<dbReference type="GO" id="GO:0016757">
    <property type="term" value="F:glycosyltransferase activity"/>
    <property type="evidence" value="ECO:0007669"/>
    <property type="project" value="UniProtKB-KW"/>
</dbReference>
<protein>
    <submittedName>
        <fullName evidence="3">Galactosyl transferase GMA12/MNN10 domain protein</fullName>
    </submittedName>
</protein>
<evidence type="ECO:0000256" key="2">
    <source>
        <dbReference type="ARBA" id="ARBA00022679"/>
    </source>
</evidence>
<comment type="caution">
    <text evidence="3">The sequence shown here is derived from an EMBL/GenBank/DDBJ whole genome shotgun (WGS) entry which is preliminary data.</text>
</comment>
<evidence type="ECO:0000313" key="4">
    <source>
        <dbReference type="Proteomes" id="UP001055111"/>
    </source>
</evidence>
<sequence length="451" mass="51616">MLIISLFFRRSPAALDNHRHYAALHGYRHFYVEAADIYESPSAQWLFRYETLLGEACRAQDDEIVLLLSENAAIVEPISLEAALGASDWRLTRLENSEYPQSDVQIWRNTARVRSMLLNVVHHCRFGTELPAVETELLREFDWVHWTETSRDEAGEFHAVLPASGAHYPVWQSRRVFALSIAEGHNDLSQKTAHPRLREALLSHLNATREDPQARSLVPFHGAPPPRTQALEVFNPGRRIAICTLYTPNVAQYGCIAEERMRAYCDRHGYTLYVHRDVPAHLGARLPIRGNWVKPYLLLDTLPHHQWVFWLDADILVNDVSTPLEPLCDGRDIVLARDIGNWFFNSGVMGFRRTHTNSTLLASIVEGIENIEDKENVVTAPGDQYHFNRAVLEHSGMTNDDVYSFVEINTPWGFRMPSSFLVHYHGMSEGMRVLLMRYDIALRERELAEAA</sequence>
<evidence type="ECO:0000256" key="1">
    <source>
        <dbReference type="ARBA" id="ARBA00022676"/>
    </source>
</evidence>
<proteinExistence type="predicted"/>
<organism evidence="3 4">
    <name type="scientific">Caballeronia novacaledonica</name>
    <dbReference type="NCBI Taxonomy" id="1544861"/>
    <lineage>
        <taxon>Bacteria</taxon>
        <taxon>Pseudomonadati</taxon>
        <taxon>Pseudomonadota</taxon>
        <taxon>Betaproteobacteria</taxon>
        <taxon>Burkholderiales</taxon>
        <taxon>Burkholderiaceae</taxon>
        <taxon>Caballeronia</taxon>
    </lineage>
</organism>
<dbReference type="PANTHER" id="PTHR31306:SF4">
    <property type="entry name" value="ALPHA-1,2-GALACTOSYLTRANSFERASE"/>
    <property type="match status" value="1"/>
</dbReference>
<dbReference type="GO" id="GO:0006487">
    <property type="term" value="P:protein N-linked glycosylation"/>
    <property type="evidence" value="ECO:0007669"/>
    <property type="project" value="TreeGrafter"/>
</dbReference>